<evidence type="ECO:0000256" key="5">
    <source>
        <dbReference type="ARBA" id="ARBA00022777"/>
    </source>
</evidence>
<dbReference type="InterPro" id="IPR004358">
    <property type="entry name" value="Sig_transdc_His_kin-like_C"/>
</dbReference>
<keyword evidence="4" id="KW-0808">Transferase</keyword>
<dbReference type="PRINTS" id="PR00344">
    <property type="entry name" value="BCTRLSENSOR"/>
</dbReference>
<dbReference type="Gene3D" id="3.30.565.10">
    <property type="entry name" value="Histidine kinase-like ATPase, C-terminal domain"/>
    <property type="match status" value="1"/>
</dbReference>
<evidence type="ECO:0000313" key="10">
    <source>
        <dbReference type="EMBL" id="OGC43774.1"/>
    </source>
</evidence>
<evidence type="ECO:0000259" key="9">
    <source>
        <dbReference type="PROSITE" id="PS50109"/>
    </source>
</evidence>
<keyword evidence="8" id="KW-0812">Transmembrane</keyword>
<evidence type="ECO:0000256" key="7">
    <source>
        <dbReference type="SAM" id="Coils"/>
    </source>
</evidence>
<dbReference type="EC" id="2.7.13.3" evidence="2"/>
<feature type="transmembrane region" description="Helical" evidence="8">
    <location>
        <begin position="59"/>
        <end position="81"/>
    </location>
</feature>
<dbReference type="CDD" id="cd00082">
    <property type="entry name" value="HisKA"/>
    <property type="match status" value="1"/>
</dbReference>
<keyword evidence="7" id="KW-0175">Coiled coil</keyword>
<evidence type="ECO:0000256" key="2">
    <source>
        <dbReference type="ARBA" id="ARBA00012438"/>
    </source>
</evidence>
<dbReference type="GO" id="GO:0000155">
    <property type="term" value="F:phosphorelay sensor kinase activity"/>
    <property type="evidence" value="ECO:0007669"/>
    <property type="project" value="InterPro"/>
</dbReference>
<dbReference type="InterPro" id="IPR005467">
    <property type="entry name" value="His_kinase_dom"/>
</dbReference>
<keyword evidence="8" id="KW-1133">Transmembrane helix</keyword>
<evidence type="ECO:0000313" key="11">
    <source>
        <dbReference type="Proteomes" id="UP000177434"/>
    </source>
</evidence>
<dbReference type="InterPro" id="IPR036097">
    <property type="entry name" value="HisK_dim/P_sf"/>
</dbReference>
<organism evidence="10 11">
    <name type="scientific">candidate division WS6 bacterium RIFOXYB1_FULL_33_14</name>
    <dbReference type="NCBI Taxonomy" id="1817896"/>
    <lineage>
        <taxon>Bacteria</taxon>
        <taxon>Candidatus Dojkabacteria</taxon>
    </lineage>
</organism>
<name>A0A1F4UFR9_9BACT</name>
<dbReference type="PROSITE" id="PS50109">
    <property type="entry name" value="HIS_KIN"/>
    <property type="match status" value="1"/>
</dbReference>
<dbReference type="InterPro" id="IPR003594">
    <property type="entry name" value="HATPase_dom"/>
</dbReference>
<evidence type="ECO:0000256" key="3">
    <source>
        <dbReference type="ARBA" id="ARBA00022553"/>
    </source>
</evidence>
<accession>A0A1F4UFR9</accession>
<feature type="transmembrane region" description="Helical" evidence="8">
    <location>
        <begin position="93"/>
        <end position="114"/>
    </location>
</feature>
<feature type="transmembrane region" description="Helical" evidence="8">
    <location>
        <begin position="231"/>
        <end position="252"/>
    </location>
</feature>
<sequence length="756" mass="86448">MYIYILYVLQILGHLGLLSLLFPKLKENKSLAGLIVFNLSIIAWIVISWLIIENYNKEYVIWFVRSSYLVTSIALSSFVVFVRSNLKKKFDWVSLLVIILSFITSALSFTNLIVKDVILNESTKLVPVIFGNLSFLFIIYFLFGVVILVLSVVKNKENIKGIESLRLRYVTLGMVLGGVTALITNVVIPQLTGKSDSALLGPMAISIVSVITTYSYIRNRLFGIKFLIRRFIYYSLLVILPLFFFYFTILLQNTLFDDFFGRDSFSLVFFISILFAPSYLWIRDKIRDNSYSILKDKKIDPITTKDNFLREISTKLDINELGIYTINTVTKYLDIKKAGIIIFKKDNASVFYTALRQIDNKKFSVRDLLQVIYHWDKVGHSTVLVRDEIESKKGTDKRIERILFFMKQNDIHVILPLNRKVQLNGVVLLGIKEDKTPYTVEDIHFLESIIINASMAFGRAILYQEVEDFNKVLQNKVDIQTKELKLKVKELEEARRKENDMIDIMGHELRTPATVIKLNIDFLHQFTNKLPTDRESFLKYITRIKDAVETEIKLINTLLTSAKLAGDKVEINPEKVDVFKEIDMALHAEEALAKEKGLKLVNNVKEGTYFIYADHARVSEIFNNLISNAVRYTQKGSIQVDSKQEGNFVKVMIKDTGRGISKSDITNLGKKFYRTKTYIESSKGDNINIVRPGGTGLGLYVTFGLTRKMGGRVDVQSEVGKGSTFSISLPKYTNQSQSSDTDSKDMFTRLNLKKGK</sequence>
<dbReference type="InterPro" id="IPR050736">
    <property type="entry name" value="Sensor_HK_Regulatory"/>
</dbReference>
<keyword evidence="5" id="KW-0418">Kinase</keyword>
<feature type="transmembrane region" description="Helical" evidence="8">
    <location>
        <begin position="264"/>
        <end position="282"/>
    </location>
</feature>
<dbReference type="EMBL" id="MEUN01000109">
    <property type="protein sequence ID" value="OGC43774.1"/>
    <property type="molecule type" value="Genomic_DNA"/>
</dbReference>
<reference evidence="10 11" key="1">
    <citation type="journal article" date="2016" name="Nat. Commun.">
        <title>Thousands of microbial genomes shed light on interconnected biogeochemical processes in an aquifer system.</title>
        <authorList>
            <person name="Anantharaman K."/>
            <person name="Brown C.T."/>
            <person name="Hug L.A."/>
            <person name="Sharon I."/>
            <person name="Castelle C.J."/>
            <person name="Probst A.J."/>
            <person name="Thomas B.C."/>
            <person name="Singh A."/>
            <person name="Wilkins M.J."/>
            <person name="Karaoz U."/>
            <person name="Brodie E.L."/>
            <person name="Williams K.H."/>
            <person name="Hubbard S.S."/>
            <person name="Banfield J.F."/>
        </authorList>
    </citation>
    <scope>NUCLEOTIDE SEQUENCE [LARGE SCALE GENOMIC DNA]</scope>
</reference>
<feature type="transmembrane region" description="Helical" evidence="8">
    <location>
        <begin position="30"/>
        <end position="52"/>
    </location>
</feature>
<dbReference type="InterPro" id="IPR036890">
    <property type="entry name" value="HATPase_C_sf"/>
</dbReference>
<dbReference type="AlphaFoldDB" id="A0A1F4UFR9"/>
<dbReference type="SUPFAM" id="SSF55874">
    <property type="entry name" value="ATPase domain of HSP90 chaperone/DNA topoisomerase II/histidine kinase"/>
    <property type="match status" value="1"/>
</dbReference>
<dbReference type="Gene3D" id="1.10.287.130">
    <property type="match status" value="1"/>
</dbReference>
<feature type="transmembrane region" description="Helical" evidence="8">
    <location>
        <begin position="134"/>
        <end position="153"/>
    </location>
</feature>
<dbReference type="PANTHER" id="PTHR43711">
    <property type="entry name" value="TWO-COMPONENT HISTIDINE KINASE"/>
    <property type="match status" value="1"/>
</dbReference>
<dbReference type="Gene3D" id="3.30.450.40">
    <property type="match status" value="1"/>
</dbReference>
<dbReference type="Pfam" id="PF02518">
    <property type="entry name" value="HATPase_c"/>
    <property type="match status" value="1"/>
</dbReference>
<keyword evidence="8" id="KW-0472">Membrane</keyword>
<dbReference type="PANTHER" id="PTHR43711:SF26">
    <property type="entry name" value="SENSOR HISTIDINE KINASE RCSC"/>
    <property type="match status" value="1"/>
</dbReference>
<feature type="transmembrane region" description="Helical" evidence="8">
    <location>
        <begin position="6"/>
        <end position="23"/>
    </location>
</feature>
<evidence type="ECO:0000256" key="6">
    <source>
        <dbReference type="ARBA" id="ARBA00023012"/>
    </source>
</evidence>
<evidence type="ECO:0000256" key="1">
    <source>
        <dbReference type="ARBA" id="ARBA00000085"/>
    </source>
</evidence>
<feature type="domain" description="Histidine kinase" evidence="9">
    <location>
        <begin position="504"/>
        <end position="733"/>
    </location>
</feature>
<feature type="coiled-coil region" evidence="7">
    <location>
        <begin position="474"/>
        <end position="501"/>
    </location>
</feature>
<comment type="catalytic activity">
    <reaction evidence="1">
        <text>ATP + protein L-histidine = ADP + protein N-phospho-L-histidine.</text>
        <dbReference type="EC" id="2.7.13.3"/>
    </reaction>
</comment>
<dbReference type="InterPro" id="IPR029016">
    <property type="entry name" value="GAF-like_dom_sf"/>
</dbReference>
<dbReference type="Proteomes" id="UP000177434">
    <property type="component" value="Unassembled WGS sequence"/>
</dbReference>
<comment type="caution">
    <text evidence="10">The sequence shown here is derived from an EMBL/GenBank/DDBJ whole genome shotgun (WGS) entry which is preliminary data.</text>
</comment>
<feature type="transmembrane region" description="Helical" evidence="8">
    <location>
        <begin position="165"/>
        <end position="188"/>
    </location>
</feature>
<protein>
    <recommendedName>
        <fullName evidence="2">histidine kinase</fullName>
        <ecNumber evidence="2">2.7.13.3</ecNumber>
    </recommendedName>
</protein>
<evidence type="ECO:0000256" key="4">
    <source>
        <dbReference type="ARBA" id="ARBA00022679"/>
    </source>
</evidence>
<dbReference type="SUPFAM" id="SSF47384">
    <property type="entry name" value="Homodimeric domain of signal transducing histidine kinase"/>
    <property type="match status" value="1"/>
</dbReference>
<keyword evidence="3" id="KW-0597">Phosphoprotein</keyword>
<evidence type="ECO:0000256" key="8">
    <source>
        <dbReference type="SAM" id="Phobius"/>
    </source>
</evidence>
<dbReference type="SUPFAM" id="SSF55781">
    <property type="entry name" value="GAF domain-like"/>
    <property type="match status" value="1"/>
</dbReference>
<keyword evidence="6" id="KW-0902">Two-component regulatory system</keyword>
<gene>
    <name evidence="10" type="ORF">A2400_02740</name>
</gene>
<dbReference type="SMART" id="SM00387">
    <property type="entry name" value="HATPase_c"/>
    <property type="match status" value="1"/>
</dbReference>
<dbReference type="InterPro" id="IPR003661">
    <property type="entry name" value="HisK_dim/P_dom"/>
</dbReference>
<feature type="transmembrane region" description="Helical" evidence="8">
    <location>
        <begin position="200"/>
        <end position="219"/>
    </location>
</feature>
<proteinExistence type="predicted"/>